<dbReference type="Proteomes" id="UP000230233">
    <property type="component" value="Chromosome X"/>
</dbReference>
<protein>
    <submittedName>
        <fullName evidence="2">Uncharacterized protein</fullName>
    </submittedName>
</protein>
<dbReference type="AlphaFoldDB" id="A0A2G5T1P8"/>
<evidence type="ECO:0000256" key="1">
    <source>
        <dbReference type="SAM" id="MobiDB-lite"/>
    </source>
</evidence>
<organism evidence="2 3">
    <name type="scientific">Caenorhabditis nigoni</name>
    <dbReference type="NCBI Taxonomy" id="1611254"/>
    <lineage>
        <taxon>Eukaryota</taxon>
        <taxon>Metazoa</taxon>
        <taxon>Ecdysozoa</taxon>
        <taxon>Nematoda</taxon>
        <taxon>Chromadorea</taxon>
        <taxon>Rhabditida</taxon>
        <taxon>Rhabditina</taxon>
        <taxon>Rhabditomorpha</taxon>
        <taxon>Rhabditoidea</taxon>
        <taxon>Rhabditidae</taxon>
        <taxon>Peloderinae</taxon>
        <taxon>Caenorhabditis</taxon>
    </lineage>
</organism>
<comment type="caution">
    <text evidence="2">The sequence shown here is derived from an EMBL/GenBank/DDBJ whole genome shotgun (WGS) entry which is preliminary data.</text>
</comment>
<feature type="region of interest" description="Disordered" evidence="1">
    <location>
        <begin position="79"/>
        <end position="99"/>
    </location>
</feature>
<evidence type="ECO:0000313" key="3">
    <source>
        <dbReference type="Proteomes" id="UP000230233"/>
    </source>
</evidence>
<dbReference type="OrthoDB" id="10342102at2759"/>
<reference evidence="3" key="1">
    <citation type="submission" date="2017-10" db="EMBL/GenBank/DDBJ databases">
        <title>Rapid genome shrinkage in a self-fertile nematode reveals novel sperm competition proteins.</title>
        <authorList>
            <person name="Yin D."/>
            <person name="Schwarz E.M."/>
            <person name="Thomas C.G."/>
            <person name="Felde R.L."/>
            <person name="Korf I.F."/>
            <person name="Cutter A.D."/>
            <person name="Schartner C.M."/>
            <person name="Ralston E.J."/>
            <person name="Meyer B.J."/>
            <person name="Haag E.S."/>
        </authorList>
    </citation>
    <scope>NUCLEOTIDE SEQUENCE [LARGE SCALE GENOMIC DNA]</scope>
    <source>
        <strain evidence="3">JU1422</strain>
    </source>
</reference>
<dbReference type="EMBL" id="PDUG01000006">
    <property type="protein sequence ID" value="PIC21138.1"/>
    <property type="molecule type" value="Genomic_DNA"/>
</dbReference>
<gene>
    <name evidence="2" type="primary">Cnig_chr_X.g26090</name>
    <name evidence="2" type="ORF">B9Z55_026090</name>
</gene>
<accession>A0A2G5T1P8</accession>
<evidence type="ECO:0000313" key="2">
    <source>
        <dbReference type="EMBL" id="PIC21138.1"/>
    </source>
</evidence>
<sequence>MAEDVALPDIVNEEGPLVNRPQPVLPPAISQMIQDRIREINQQRFVPRFPKTSRRTQTNFDWMQSSNGVYRGSGIQVSNTDVREDLDEESGGSGNKRSIGIQTPFAIRCTEEKKKDIPCIDWEQLDEDDHMAQVEERQKAIASRKRDNRRRLQALRGEGSLGDPIFLVSSDSEDEEAEEEQQKDQEEVDSVQIEAENFVARLQIGKLDSSKLIEDFIAHVISEEASDTNGFLNVIIDQIKLRKLPPGVQDVCEMSSMKMVRSLKIGNEKFPHQTIKVAALFIYQQMCPEDHAAEKELFRCLISWICSRNMDIGNHIQRLSRAIQLVKLASEDPLAADFPEDIQQVLVAMKAEYTTLSQMKKSRTSASSGIKLQERLKDATSDDEVRNILLEFSKVLAPFALKAQLAKWVLQKKNFEQLEEVIDVE</sequence>
<name>A0A2G5T1P8_9PELO</name>
<proteinExistence type="predicted"/>
<keyword evidence="3" id="KW-1185">Reference proteome</keyword>